<dbReference type="AlphaFoldDB" id="A0A5P3XIL5"/>
<organism evidence="1 2">
    <name type="scientific">Paraclostridium bifermentans</name>
    <name type="common">Clostridium bifermentans</name>
    <dbReference type="NCBI Taxonomy" id="1490"/>
    <lineage>
        <taxon>Bacteria</taxon>
        <taxon>Bacillati</taxon>
        <taxon>Bacillota</taxon>
        <taxon>Clostridia</taxon>
        <taxon>Peptostreptococcales</taxon>
        <taxon>Peptostreptococcaceae</taxon>
        <taxon>Paraclostridium</taxon>
    </lineage>
</organism>
<protein>
    <submittedName>
        <fullName evidence="1">Uncharacterized protein</fullName>
    </submittedName>
</protein>
<dbReference type="Proteomes" id="UP000326961">
    <property type="component" value="Chromosome"/>
</dbReference>
<accession>A0A5P3XIL5</accession>
<evidence type="ECO:0000313" key="2">
    <source>
        <dbReference type="Proteomes" id="UP000326961"/>
    </source>
</evidence>
<proteinExistence type="predicted"/>
<evidence type="ECO:0000313" key="1">
    <source>
        <dbReference type="EMBL" id="QEZ70112.1"/>
    </source>
</evidence>
<dbReference type="RefSeq" id="WP_150887060.1">
    <property type="nucleotide sequence ID" value="NZ_CP032452.1"/>
</dbReference>
<gene>
    <name evidence="1" type="ORF">D4A35_14875</name>
</gene>
<name>A0A5P3XIL5_PARBF</name>
<sequence length="144" mass="17408">MVIKNKLAWSSIEDINRDFGSCLYDLQNFKMLYNREKMPILWERYIKEGFKNYMVSFLELTKAMLYYKSINLNIKSKNFYDYLLGCEYHNLLPKNSAIVIETLRKLRNDDSHGYDIPEFEDMYELFVQNEETFVNIRNCCKNDM</sequence>
<dbReference type="EMBL" id="CP032452">
    <property type="protein sequence ID" value="QEZ70112.1"/>
    <property type="molecule type" value="Genomic_DNA"/>
</dbReference>
<reference evidence="1 2" key="1">
    <citation type="submission" date="2018-09" db="EMBL/GenBank/DDBJ databases">
        <title>A clostridial neurotoxin that targets Anopheles mosquitoes.</title>
        <authorList>
            <person name="Contreras E."/>
            <person name="Masuyer G."/>
            <person name="Qureshi N."/>
            <person name="Chawla S."/>
            <person name="Lim H.L."/>
            <person name="Chen J."/>
            <person name="Stenmark P."/>
            <person name="Gill S."/>
        </authorList>
    </citation>
    <scope>NUCLEOTIDE SEQUENCE [LARGE SCALE GENOMIC DNA]</scope>
    <source>
        <strain evidence="1 2">Cbm</strain>
    </source>
</reference>